<dbReference type="InterPro" id="IPR001452">
    <property type="entry name" value="SH3_domain"/>
</dbReference>
<dbReference type="SUPFAM" id="SSF50044">
    <property type="entry name" value="SH3-domain"/>
    <property type="match status" value="1"/>
</dbReference>
<feature type="coiled-coil region" evidence="4">
    <location>
        <begin position="94"/>
        <end position="128"/>
    </location>
</feature>
<protein>
    <submittedName>
        <fullName evidence="8">Proline-serine-threonine phosphatase-interacting protein 2-like</fullName>
    </submittedName>
</protein>
<dbReference type="Pfam" id="PF00611">
    <property type="entry name" value="FCH"/>
    <property type="match status" value="1"/>
</dbReference>
<feature type="domain" description="F-BAR" evidence="6">
    <location>
        <begin position="4"/>
        <end position="264"/>
    </location>
</feature>
<sequence length="406" mass="46337">MMPMRFKDSFWCADFTSTVGYDVLVARLTDGRKMCKDVEDLIKSRANLEDRYGKDLINLARKAGGNTELNALRKSFDTMKQQLEWLGSAHMQLASSLRDEARKLEEFREKQREQRKKVESAMDKLHKQRATLHKKTLDAKRGYDQRCRDADEAESATHSKSVACATPRQQEKMKAKGLQMREAALEADRQYQQLVDSLEALRRDWESEHVNACESFEQQEFQRVNVLRNSLWIHTNQLSRQCVQDDEIYEGVRNVLEQCDLQAEIDYFVQLKQTGSDRPAPIVYENYYMKIRDNSILALDTCGQGTPNAKRRNSPIAMNSPKEKHKSALHKEHVVYSSITDISGRCEPDVQAHRVLYTFAGQEPGTLSVVEGDQVLVLSGGADAGWVMAEKCGQRGHVPASYLQAI</sequence>
<evidence type="ECO:0000259" key="6">
    <source>
        <dbReference type="PROSITE" id="PS51741"/>
    </source>
</evidence>
<evidence type="ECO:0000256" key="4">
    <source>
        <dbReference type="SAM" id="Coils"/>
    </source>
</evidence>
<dbReference type="PROSITE" id="PS51741">
    <property type="entry name" value="F_BAR"/>
    <property type="match status" value="1"/>
</dbReference>
<keyword evidence="1 2" id="KW-0728">SH3 domain</keyword>
<organism evidence="7 8">
    <name type="scientific">Petromyzon marinus</name>
    <name type="common">Sea lamprey</name>
    <dbReference type="NCBI Taxonomy" id="7757"/>
    <lineage>
        <taxon>Eukaryota</taxon>
        <taxon>Metazoa</taxon>
        <taxon>Chordata</taxon>
        <taxon>Craniata</taxon>
        <taxon>Vertebrata</taxon>
        <taxon>Cyclostomata</taxon>
        <taxon>Hyperoartia</taxon>
        <taxon>Petromyzontiformes</taxon>
        <taxon>Petromyzontidae</taxon>
        <taxon>Petromyzon</taxon>
    </lineage>
</organism>
<dbReference type="RefSeq" id="XP_032824794.1">
    <property type="nucleotide sequence ID" value="XM_032968903.1"/>
</dbReference>
<dbReference type="SMART" id="SM00326">
    <property type="entry name" value="SH3"/>
    <property type="match status" value="1"/>
</dbReference>
<name>A0AAJ7X7W4_PETMA</name>
<keyword evidence="3 4" id="KW-0175">Coiled coil</keyword>
<dbReference type="SUPFAM" id="SSF103657">
    <property type="entry name" value="BAR/IMD domain-like"/>
    <property type="match status" value="1"/>
</dbReference>
<gene>
    <name evidence="8" type="primary">LOC116950818</name>
</gene>
<keyword evidence="7" id="KW-1185">Reference proteome</keyword>
<dbReference type="PROSITE" id="PS50002">
    <property type="entry name" value="SH3"/>
    <property type="match status" value="1"/>
</dbReference>
<dbReference type="KEGG" id="pmrn:116950818"/>
<reference evidence="8" key="1">
    <citation type="submission" date="2025-08" db="UniProtKB">
        <authorList>
            <consortium name="RefSeq"/>
        </authorList>
    </citation>
    <scope>IDENTIFICATION</scope>
    <source>
        <tissue evidence="8">Sperm</tissue>
    </source>
</reference>
<dbReference type="Gene3D" id="1.20.1270.60">
    <property type="entry name" value="Arfaptin homology (AH) domain/BAR domain"/>
    <property type="match status" value="1"/>
</dbReference>
<dbReference type="Proteomes" id="UP001318040">
    <property type="component" value="Chromosome 40"/>
</dbReference>
<dbReference type="PANTHER" id="PTHR23065:SF61">
    <property type="entry name" value="PROLINE-SERINE-THREONINE PHOSPHATASE-INTERACTING PROTEIN 2-LIKE"/>
    <property type="match status" value="1"/>
</dbReference>
<dbReference type="GO" id="GO:0005884">
    <property type="term" value="C:actin filament"/>
    <property type="evidence" value="ECO:0007669"/>
    <property type="project" value="TreeGrafter"/>
</dbReference>
<evidence type="ECO:0000256" key="2">
    <source>
        <dbReference type="PROSITE-ProRule" id="PRU00192"/>
    </source>
</evidence>
<dbReference type="Gene3D" id="2.30.30.40">
    <property type="entry name" value="SH3 Domains"/>
    <property type="match status" value="1"/>
</dbReference>
<evidence type="ECO:0000313" key="7">
    <source>
        <dbReference type="Proteomes" id="UP001318040"/>
    </source>
</evidence>
<dbReference type="InterPro" id="IPR031160">
    <property type="entry name" value="F_BAR_dom"/>
</dbReference>
<dbReference type="CTD" id="9051"/>
<evidence type="ECO:0000256" key="1">
    <source>
        <dbReference type="ARBA" id="ARBA00022443"/>
    </source>
</evidence>
<dbReference type="Pfam" id="PF14604">
    <property type="entry name" value="SH3_9"/>
    <property type="match status" value="1"/>
</dbReference>
<dbReference type="GO" id="GO:0005737">
    <property type="term" value="C:cytoplasm"/>
    <property type="evidence" value="ECO:0007669"/>
    <property type="project" value="TreeGrafter"/>
</dbReference>
<evidence type="ECO:0000256" key="3">
    <source>
        <dbReference type="PROSITE-ProRule" id="PRU01077"/>
    </source>
</evidence>
<feature type="domain" description="SH3" evidence="5">
    <location>
        <begin position="348"/>
        <end position="406"/>
    </location>
</feature>
<dbReference type="GO" id="GO:0005886">
    <property type="term" value="C:plasma membrane"/>
    <property type="evidence" value="ECO:0007669"/>
    <property type="project" value="TreeGrafter"/>
</dbReference>
<dbReference type="PANTHER" id="PTHR23065">
    <property type="entry name" value="PROLINE-SERINE-THREONINE PHOSPHATASE INTERACTING PROTEIN 1"/>
    <property type="match status" value="1"/>
</dbReference>
<dbReference type="GO" id="GO:0030041">
    <property type="term" value="P:actin filament polymerization"/>
    <property type="evidence" value="ECO:0007669"/>
    <property type="project" value="TreeGrafter"/>
</dbReference>
<dbReference type="SMART" id="SM00055">
    <property type="entry name" value="FCH"/>
    <property type="match status" value="1"/>
</dbReference>
<evidence type="ECO:0000259" key="5">
    <source>
        <dbReference type="PROSITE" id="PS50002"/>
    </source>
</evidence>
<dbReference type="InterPro" id="IPR001060">
    <property type="entry name" value="FCH_dom"/>
</dbReference>
<evidence type="ECO:0000313" key="8">
    <source>
        <dbReference type="RefSeq" id="XP_032824794.1"/>
    </source>
</evidence>
<dbReference type="GO" id="GO:0051015">
    <property type="term" value="F:actin filament binding"/>
    <property type="evidence" value="ECO:0007669"/>
    <property type="project" value="TreeGrafter"/>
</dbReference>
<dbReference type="InterPro" id="IPR036028">
    <property type="entry name" value="SH3-like_dom_sf"/>
</dbReference>
<accession>A0AAJ7X7W4</accession>
<proteinExistence type="predicted"/>
<dbReference type="InterPro" id="IPR027267">
    <property type="entry name" value="AH/BAR_dom_sf"/>
</dbReference>
<dbReference type="AlphaFoldDB" id="A0AAJ7X7W4"/>
<dbReference type="FunFam" id="1.20.1270.60:FF:000037">
    <property type="entry name" value="Proline-serine-threonine phosphatase interacting protein 1"/>
    <property type="match status" value="1"/>
</dbReference>